<evidence type="ECO:0000256" key="1">
    <source>
        <dbReference type="SAM" id="Phobius"/>
    </source>
</evidence>
<proteinExistence type="predicted"/>
<dbReference type="EMBL" id="QPMH01000028">
    <property type="protein sequence ID" value="RDD60385.1"/>
    <property type="molecule type" value="Genomic_DNA"/>
</dbReference>
<feature type="transmembrane region" description="Helical" evidence="1">
    <location>
        <begin position="398"/>
        <end position="416"/>
    </location>
</feature>
<feature type="transmembrane region" description="Helical" evidence="1">
    <location>
        <begin position="361"/>
        <end position="378"/>
    </location>
</feature>
<feature type="transmembrane region" description="Helical" evidence="1">
    <location>
        <begin position="473"/>
        <end position="492"/>
    </location>
</feature>
<gene>
    <name evidence="2" type="ORF">DRB17_18290</name>
</gene>
<keyword evidence="1" id="KW-0472">Membrane</keyword>
<evidence type="ECO:0000313" key="3">
    <source>
        <dbReference type="Proteomes" id="UP000253941"/>
    </source>
</evidence>
<feature type="transmembrane region" description="Helical" evidence="1">
    <location>
        <begin position="282"/>
        <end position="307"/>
    </location>
</feature>
<keyword evidence="1" id="KW-0812">Transmembrane</keyword>
<dbReference type="RefSeq" id="WP_114583673.1">
    <property type="nucleotide sequence ID" value="NZ_QPMH01000028.1"/>
</dbReference>
<sequence length="518" mass="57097">MIQDTVSFYFGAACVAVYAWDRFNKPRPLRHTTTWVQYRLAEVGYVIATLAVFAVLVWVIKRRPETVDFLYRLAGSDGEPAQGLSAPLVAALFLTVLLPNIPVLKSIDLKIKLGFQKLGAIPRRALSLSWRLNRLDFEIPRSEEGRVREFLTLRGIDPAPVLQAPAGTELASWRRAVAIYVMIRAYCDHFADTLKFRADEELERIDDEFDKTCDLVRIAMQSGDHQSASFDALAKQMPGLQRQLHTFASHVLLLGYSSMARVESQLERMGFQGVRDGHGLQLVNNIAAVGTTILVYFVIFFAIVVKVTELGSGDAFQRFATLAISIAVTIALAVAAALLLKRTPPAANKAASAPRRNVLRCWLAGLLAVVGWFVVQFVRKFVESDDGPLAVADALLSVWGWALIPFTIAFVISFLIDDIDGRSFRATRHLRLVEGAIVSAAYILAMSLALLALGKMSVEPGGTEGLFREVSYIASRLFSAGVLGFGLGYFVPEMYRATLRERAEEDAARQPRDGVVAA</sequence>
<name>A0A369T7Q4_9PROT</name>
<keyword evidence="3" id="KW-1185">Reference proteome</keyword>
<accession>A0A369T7Q4</accession>
<dbReference type="Proteomes" id="UP000253941">
    <property type="component" value="Unassembled WGS sequence"/>
</dbReference>
<protein>
    <submittedName>
        <fullName evidence="2">Uncharacterized protein</fullName>
    </submittedName>
</protein>
<feature type="transmembrane region" description="Helical" evidence="1">
    <location>
        <begin position="43"/>
        <end position="61"/>
    </location>
</feature>
<organism evidence="2 3">
    <name type="scientific">Ferruginivarius sediminum</name>
    <dbReference type="NCBI Taxonomy" id="2661937"/>
    <lineage>
        <taxon>Bacteria</taxon>
        <taxon>Pseudomonadati</taxon>
        <taxon>Pseudomonadota</taxon>
        <taxon>Alphaproteobacteria</taxon>
        <taxon>Rhodospirillales</taxon>
        <taxon>Rhodospirillaceae</taxon>
        <taxon>Ferruginivarius</taxon>
    </lineage>
</organism>
<feature type="transmembrane region" description="Helical" evidence="1">
    <location>
        <begin position="319"/>
        <end position="340"/>
    </location>
</feature>
<dbReference type="AlphaFoldDB" id="A0A369T7Q4"/>
<reference evidence="2 3" key="1">
    <citation type="submission" date="2018-07" db="EMBL/GenBank/DDBJ databases">
        <title>Venubactetium sediminum gen. nov., sp. nov., isolated from a marine solar saltern.</title>
        <authorList>
            <person name="Wang S."/>
        </authorList>
    </citation>
    <scope>NUCLEOTIDE SEQUENCE [LARGE SCALE GENOMIC DNA]</scope>
    <source>
        <strain evidence="2 3">WD2A32</strain>
    </source>
</reference>
<evidence type="ECO:0000313" key="2">
    <source>
        <dbReference type="EMBL" id="RDD60385.1"/>
    </source>
</evidence>
<comment type="caution">
    <text evidence="2">The sequence shown here is derived from an EMBL/GenBank/DDBJ whole genome shotgun (WGS) entry which is preliminary data.</text>
</comment>
<feature type="transmembrane region" description="Helical" evidence="1">
    <location>
        <begin position="436"/>
        <end position="453"/>
    </location>
</feature>
<feature type="transmembrane region" description="Helical" evidence="1">
    <location>
        <begin position="6"/>
        <end position="23"/>
    </location>
</feature>
<keyword evidence="1" id="KW-1133">Transmembrane helix</keyword>